<proteinExistence type="predicted"/>
<gene>
    <name evidence="1" type="ORF">SAMN05216276_101774</name>
</gene>
<protein>
    <submittedName>
        <fullName evidence="1">Uncharacterized protein</fullName>
    </submittedName>
</protein>
<dbReference type="Proteomes" id="UP000198282">
    <property type="component" value="Unassembled WGS sequence"/>
</dbReference>
<dbReference type="AlphaFoldDB" id="A0A239HQA7"/>
<sequence length="59" mass="6442">MVVHPQRDCADQRCDSPDVVVGGERGAEILSHGKIQYHALRSLKKAKLIIAHQDPAVIA</sequence>
<accession>A0A239HQA7</accession>
<organism evidence="1 2">
    <name type="scientific">Streptosporangium subroseum</name>
    <dbReference type="NCBI Taxonomy" id="106412"/>
    <lineage>
        <taxon>Bacteria</taxon>
        <taxon>Bacillati</taxon>
        <taxon>Actinomycetota</taxon>
        <taxon>Actinomycetes</taxon>
        <taxon>Streptosporangiales</taxon>
        <taxon>Streptosporangiaceae</taxon>
        <taxon>Streptosporangium</taxon>
    </lineage>
</organism>
<keyword evidence="2" id="KW-1185">Reference proteome</keyword>
<name>A0A239HQA7_9ACTN</name>
<evidence type="ECO:0000313" key="1">
    <source>
        <dbReference type="EMBL" id="SNS83268.1"/>
    </source>
</evidence>
<reference evidence="1 2" key="1">
    <citation type="submission" date="2017-06" db="EMBL/GenBank/DDBJ databases">
        <authorList>
            <person name="Kim H.J."/>
            <person name="Triplett B.A."/>
        </authorList>
    </citation>
    <scope>NUCLEOTIDE SEQUENCE [LARGE SCALE GENOMIC DNA]</scope>
    <source>
        <strain evidence="1 2">CGMCC 4.2132</strain>
    </source>
</reference>
<evidence type="ECO:0000313" key="2">
    <source>
        <dbReference type="Proteomes" id="UP000198282"/>
    </source>
</evidence>
<dbReference type="EMBL" id="FZOD01000017">
    <property type="protein sequence ID" value="SNS83268.1"/>
    <property type="molecule type" value="Genomic_DNA"/>
</dbReference>